<dbReference type="AlphaFoldDB" id="A0A0C1MEP7"/>
<gene>
    <name evidence="1" type="ORF">JF50_23185</name>
</gene>
<organism evidence="1 2">
    <name type="scientific">Pseudoalteromonas luteoviolacea</name>
    <dbReference type="NCBI Taxonomy" id="43657"/>
    <lineage>
        <taxon>Bacteria</taxon>
        <taxon>Pseudomonadati</taxon>
        <taxon>Pseudomonadota</taxon>
        <taxon>Gammaproteobacteria</taxon>
        <taxon>Alteromonadales</taxon>
        <taxon>Pseudoalteromonadaceae</taxon>
        <taxon>Pseudoalteromonas</taxon>
    </lineage>
</organism>
<dbReference type="OrthoDB" id="1441538at2"/>
<dbReference type="EMBL" id="JWIC01000010">
    <property type="protein sequence ID" value="KID55254.1"/>
    <property type="molecule type" value="Genomic_DNA"/>
</dbReference>
<evidence type="ECO:0000313" key="1">
    <source>
        <dbReference type="EMBL" id="KID55254.1"/>
    </source>
</evidence>
<protein>
    <submittedName>
        <fullName evidence="1">Uncharacterized protein</fullName>
    </submittedName>
</protein>
<reference evidence="1 2" key="1">
    <citation type="submission" date="2014-12" db="EMBL/GenBank/DDBJ databases">
        <title>Draft Genome Sequence of Pseudoalteromonas luteoviolacea HI1.</title>
        <authorList>
            <person name="Asahina A.Y."/>
            <person name="Hadfield M.G."/>
        </authorList>
    </citation>
    <scope>NUCLEOTIDE SEQUENCE [LARGE SCALE GENOMIC DNA]</scope>
    <source>
        <strain evidence="1 2">HI1</strain>
    </source>
</reference>
<comment type="caution">
    <text evidence="1">The sequence shown here is derived from an EMBL/GenBank/DDBJ whole genome shotgun (WGS) entry which is preliminary data.</text>
</comment>
<sequence length="170" mass="19082">MMEHAQQVQLILNFLNEIDLPYRVLEFTGDTFLPGLRHSHGVLEIDLAKLRHPGDILHEAGHYAVCEPKERHLLDGDIYKTGLQHQRPKQQMMGEEMAATAWSVAAAKFLGFSLDVVFHDAGYRGNSDNLIQAFEQGGGIGHPLLGAYQMSCPEQGFPNMQAWIRTVSWV</sequence>
<evidence type="ECO:0000313" key="2">
    <source>
        <dbReference type="Proteomes" id="UP000031327"/>
    </source>
</evidence>
<dbReference type="Proteomes" id="UP000031327">
    <property type="component" value="Unassembled WGS sequence"/>
</dbReference>
<proteinExistence type="predicted"/>
<name>A0A0C1MEP7_9GAMM</name>
<accession>A0A0C1MEP7</accession>